<sequence>MAVTAKLRVHIQEYDGPNEVFRINAAKYGRHSAGDPEIAERLDVSFGRSEDDLRAGLVDAEVLVCGHLHHADLKAGAPRLRWVQSIFAGVDELIPLLSDVVTLTNGSGLHAQKAGEYGMGAILMLNSAVPHFIEAQRARQWTQIYTPTVRGRTVLILGTGRLGGAIARFAQQFGMNVIGVARTAGARPDFPNCHGVGELHDLLPRADFLVLIVPNTPATTGLIGRAELDLLPAHAGIVSLGRSQVMDHAALIAKLEANELGGAFLDVFDQEPLPPDDPLWSVPRVVISPHCTLDDGPGYVALALDLFFANARRYRAGEPLHNVIDQRRGY</sequence>
<dbReference type="InterPro" id="IPR036291">
    <property type="entry name" value="NAD(P)-bd_dom_sf"/>
</dbReference>
<keyword evidence="1" id="KW-0560">Oxidoreductase</keyword>
<organism evidence="4 5">
    <name type="scientific">Terrihabitans rhizophilus</name>
    <dbReference type="NCBI Taxonomy" id="3092662"/>
    <lineage>
        <taxon>Bacteria</taxon>
        <taxon>Pseudomonadati</taxon>
        <taxon>Pseudomonadota</taxon>
        <taxon>Alphaproteobacteria</taxon>
        <taxon>Hyphomicrobiales</taxon>
        <taxon>Terrihabitans</taxon>
    </lineage>
</organism>
<dbReference type="EMBL" id="JAXAFJ010000001">
    <property type="protein sequence ID" value="MDX6804696.1"/>
    <property type="molecule type" value="Genomic_DNA"/>
</dbReference>
<evidence type="ECO:0000313" key="5">
    <source>
        <dbReference type="Proteomes" id="UP001274321"/>
    </source>
</evidence>
<keyword evidence="2" id="KW-0520">NAD</keyword>
<dbReference type="PANTHER" id="PTHR43333:SF1">
    <property type="entry name" value="D-ISOMER SPECIFIC 2-HYDROXYACID DEHYDROGENASE NAD-BINDING DOMAIN-CONTAINING PROTEIN"/>
    <property type="match status" value="1"/>
</dbReference>
<dbReference type="Proteomes" id="UP001274321">
    <property type="component" value="Unassembled WGS sequence"/>
</dbReference>
<keyword evidence="5" id="KW-1185">Reference proteome</keyword>
<evidence type="ECO:0000256" key="1">
    <source>
        <dbReference type="ARBA" id="ARBA00023002"/>
    </source>
</evidence>
<accession>A0ABU4RIN3</accession>
<dbReference type="SUPFAM" id="SSF52283">
    <property type="entry name" value="Formate/glycerate dehydrogenase catalytic domain-like"/>
    <property type="match status" value="1"/>
</dbReference>
<dbReference type="CDD" id="cd05300">
    <property type="entry name" value="2-Hacid_dh_1"/>
    <property type="match status" value="1"/>
</dbReference>
<evidence type="ECO:0000256" key="2">
    <source>
        <dbReference type="ARBA" id="ARBA00023027"/>
    </source>
</evidence>
<protein>
    <submittedName>
        <fullName evidence="4">D-2-hydroxyacid dehydrogenase</fullName>
    </submittedName>
</protein>
<dbReference type="PROSITE" id="PS00670">
    <property type="entry name" value="D_2_HYDROXYACID_DH_2"/>
    <property type="match status" value="1"/>
</dbReference>
<feature type="domain" description="D-isomer specific 2-hydroxyacid dehydrogenase NAD-binding" evidence="3">
    <location>
        <begin position="120"/>
        <end position="291"/>
    </location>
</feature>
<dbReference type="PANTHER" id="PTHR43333">
    <property type="entry name" value="2-HACID_DH_C DOMAIN-CONTAINING PROTEIN"/>
    <property type="match status" value="1"/>
</dbReference>
<dbReference type="InterPro" id="IPR006140">
    <property type="entry name" value="D-isomer_DH_NAD-bd"/>
</dbReference>
<evidence type="ECO:0000259" key="3">
    <source>
        <dbReference type="Pfam" id="PF02826"/>
    </source>
</evidence>
<dbReference type="InterPro" id="IPR029753">
    <property type="entry name" value="D-isomer_DH_CS"/>
</dbReference>
<dbReference type="SUPFAM" id="SSF51735">
    <property type="entry name" value="NAD(P)-binding Rossmann-fold domains"/>
    <property type="match status" value="1"/>
</dbReference>
<reference evidence="4 5" key="1">
    <citation type="submission" date="2023-11" db="EMBL/GenBank/DDBJ databases">
        <authorList>
            <person name="Bao R."/>
        </authorList>
    </citation>
    <scope>NUCLEOTIDE SEQUENCE [LARGE SCALE GENOMIC DNA]</scope>
    <source>
        <strain evidence="4 5">PJ23</strain>
    </source>
</reference>
<evidence type="ECO:0000313" key="4">
    <source>
        <dbReference type="EMBL" id="MDX6804696.1"/>
    </source>
</evidence>
<dbReference type="RefSeq" id="WP_319842814.1">
    <property type="nucleotide sequence ID" value="NZ_JAXAFJ010000001.1"/>
</dbReference>
<proteinExistence type="predicted"/>
<dbReference type="Pfam" id="PF02826">
    <property type="entry name" value="2-Hacid_dh_C"/>
    <property type="match status" value="1"/>
</dbReference>
<gene>
    <name evidence="4" type="ORF">SCD90_01355</name>
</gene>
<dbReference type="Gene3D" id="3.40.50.720">
    <property type="entry name" value="NAD(P)-binding Rossmann-like Domain"/>
    <property type="match status" value="2"/>
</dbReference>
<name>A0ABU4RIN3_9HYPH</name>
<comment type="caution">
    <text evidence="4">The sequence shown here is derived from an EMBL/GenBank/DDBJ whole genome shotgun (WGS) entry which is preliminary data.</text>
</comment>